<dbReference type="AlphaFoldDB" id="A0A1F6VEZ0"/>
<evidence type="ECO:0000256" key="1">
    <source>
        <dbReference type="SAM" id="Phobius"/>
    </source>
</evidence>
<name>A0A1F6VEZ0_9BACT</name>
<evidence type="ECO:0000313" key="3">
    <source>
        <dbReference type="Proteomes" id="UP000178235"/>
    </source>
</evidence>
<keyword evidence="1" id="KW-0812">Transmembrane</keyword>
<evidence type="ECO:0008006" key="4">
    <source>
        <dbReference type="Google" id="ProtNLM"/>
    </source>
</evidence>
<sequence>MEKLEWSALEYEEKTRSTDWFWALGIIVVTSSIASIIFGNYFFAALLLLSGLLLGFFAVKKPHLVPYELNPKGLKIRTLLYPYKNIRSFWVQTRVEDGKIQLKPTFFVKTERAFMPVISIPIEDHMADDIRSIMLSQDVAEEEMKEHPSHRIMESLGF</sequence>
<accession>A0A1F6VEZ0</accession>
<comment type="caution">
    <text evidence="2">The sequence shown here is derived from an EMBL/GenBank/DDBJ whole genome shotgun (WGS) entry which is preliminary data.</text>
</comment>
<keyword evidence="1" id="KW-0472">Membrane</keyword>
<reference evidence="2 3" key="1">
    <citation type="journal article" date="2016" name="Nat. Commun.">
        <title>Thousands of microbial genomes shed light on interconnected biogeochemical processes in an aquifer system.</title>
        <authorList>
            <person name="Anantharaman K."/>
            <person name="Brown C.T."/>
            <person name="Hug L.A."/>
            <person name="Sharon I."/>
            <person name="Castelle C.J."/>
            <person name="Probst A.J."/>
            <person name="Thomas B.C."/>
            <person name="Singh A."/>
            <person name="Wilkins M.J."/>
            <person name="Karaoz U."/>
            <person name="Brodie E.L."/>
            <person name="Williams K.H."/>
            <person name="Hubbard S.S."/>
            <person name="Banfield J.F."/>
        </authorList>
    </citation>
    <scope>NUCLEOTIDE SEQUENCE [LARGE SCALE GENOMIC DNA]</scope>
</reference>
<proteinExistence type="predicted"/>
<organism evidence="2 3">
    <name type="scientific">Candidatus Nomurabacteria bacterium RIFCSPHIGHO2_01_FULL_42_15</name>
    <dbReference type="NCBI Taxonomy" id="1801742"/>
    <lineage>
        <taxon>Bacteria</taxon>
        <taxon>Candidatus Nomuraibacteriota</taxon>
    </lineage>
</organism>
<protein>
    <recommendedName>
        <fullName evidence="4">DUF5673 domain-containing protein</fullName>
    </recommendedName>
</protein>
<feature type="transmembrane region" description="Helical" evidence="1">
    <location>
        <begin position="43"/>
        <end position="59"/>
    </location>
</feature>
<keyword evidence="1" id="KW-1133">Transmembrane helix</keyword>
<evidence type="ECO:0000313" key="2">
    <source>
        <dbReference type="EMBL" id="OGI68136.1"/>
    </source>
</evidence>
<gene>
    <name evidence="2" type="ORF">A2738_03065</name>
</gene>
<dbReference type="EMBL" id="MFTS01000005">
    <property type="protein sequence ID" value="OGI68136.1"/>
    <property type="molecule type" value="Genomic_DNA"/>
</dbReference>
<dbReference type="Proteomes" id="UP000178235">
    <property type="component" value="Unassembled WGS sequence"/>
</dbReference>
<feature type="transmembrane region" description="Helical" evidence="1">
    <location>
        <begin position="20"/>
        <end position="37"/>
    </location>
</feature>